<feature type="domain" description="Luciferase-like" evidence="3">
    <location>
        <begin position="1"/>
        <end position="156"/>
    </location>
</feature>
<name>X1LB89_9ZZZZ</name>
<proteinExistence type="predicted"/>
<dbReference type="InterPro" id="IPR011251">
    <property type="entry name" value="Luciferase-like_dom"/>
</dbReference>
<dbReference type="EMBL" id="BARV01006745">
    <property type="protein sequence ID" value="GAI16567.1"/>
    <property type="molecule type" value="Genomic_DNA"/>
</dbReference>
<dbReference type="PANTHER" id="PTHR30137">
    <property type="entry name" value="LUCIFERASE-LIKE MONOOXYGENASE"/>
    <property type="match status" value="1"/>
</dbReference>
<organism evidence="4">
    <name type="scientific">marine sediment metagenome</name>
    <dbReference type="NCBI Taxonomy" id="412755"/>
    <lineage>
        <taxon>unclassified sequences</taxon>
        <taxon>metagenomes</taxon>
        <taxon>ecological metagenomes</taxon>
    </lineage>
</organism>
<dbReference type="AlphaFoldDB" id="X1LB89"/>
<dbReference type="PANTHER" id="PTHR30137:SF8">
    <property type="entry name" value="BLR5498 PROTEIN"/>
    <property type="match status" value="1"/>
</dbReference>
<dbReference type="GO" id="GO:0004497">
    <property type="term" value="F:monooxygenase activity"/>
    <property type="evidence" value="ECO:0007669"/>
    <property type="project" value="UniProtKB-KW"/>
</dbReference>
<evidence type="ECO:0000256" key="1">
    <source>
        <dbReference type="ARBA" id="ARBA00023002"/>
    </source>
</evidence>
<gene>
    <name evidence="4" type="ORF">S06H3_13823</name>
</gene>
<keyword evidence="2" id="KW-0503">Monooxygenase</keyword>
<evidence type="ECO:0000256" key="2">
    <source>
        <dbReference type="ARBA" id="ARBA00023033"/>
    </source>
</evidence>
<dbReference type="GO" id="GO:0005829">
    <property type="term" value="C:cytosol"/>
    <property type="evidence" value="ECO:0007669"/>
    <property type="project" value="TreeGrafter"/>
</dbReference>
<dbReference type="Gene3D" id="3.20.20.30">
    <property type="entry name" value="Luciferase-like domain"/>
    <property type="match status" value="1"/>
</dbReference>
<dbReference type="SUPFAM" id="SSF51679">
    <property type="entry name" value="Bacterial luciferase-like"/>
    <property type="match status" value="1"/>
</dbReference>
<dbReference type="Pfam" id="PF00296">
    <property type="entry name" value="Bac_luciferase"/>
    <property type="match status" value="1"/>
</dbReference>
<sequence>VILAAAAARTKNIRLTSAVTVLSAADPVRAFQSFSTIDLISGGRAEMVVGRGSFTESFPLFGLDLNDYDELFAEKLDLLLKIRDNEVVNWSGKFRAALRDQAIYPRPLQNPLPVWIGVGGTPASFVRAGKLGLPLMVAVIGGETHRFRRLVDLYRKAG</sequence>
<comment type="caution">
    <text evidence="4">The sequence shown here is derived from an EMBL/GenBank/DDBJ whole genome shotgun (WGS) entry which is preliminary data.</text>
</comment>
<reference evidence="4" key="1">
    <citation type="journal article" date="2014" name="Front. Microbiol.">
        <title>High frequency of phylogenetically diverse reductive dehalogenase-homologous genes in deep subseafloor sedimentary metagenomes.</title>
        <authorList>
            <person name="Kawai M."/>
            <person name="Futagami T."/>
            <person name="Toyoda A."/>
            <person name="Takaki Y."/>
            <person name="Nishi S."/>
            <person name="Hori S."/>
            <person name="Arai W."/>
            <person name="Tsubouchi T."/>
            <person name="Morono Y."/>
            <person name="Uchiyama I."/>
            <person name="Ito T."/>
            <person name="Fujiyama A."/>
            <person name="Inagaki F."/>
            <person name="Takami H."/>
        </authorList>
    </citation>
    <scope>NUCLEOTIDE SEQUENCE</scope>
    <source>
        <strain evidence="4">Expedition CK06-06</strain>
    </source>
</reference>
<feature type="non-terminal residue" evidence="4">
    <location>
        <position position="1"/>
    </location>
</feature>
<accession>X1LB89</accession>
<evidence type="ECO:0000259" key="3">
    <source>
        <dbReference type="Pfam" id="PF00296"/>
    </source>
</evidence>
<evidence type="ECO:0000313" key="4">
    <source>
        <dbReference type="EMBL" id="GAI16567.1"/>
    </source>
</evidence>
<dbReference type="InterPro" id="IPR050766">
    <property type="entry name" value="Bact_Lucif_Oxidored"/>
</dbReference>
<dbReference type="InterPro" id="IPR036661">
    <property type="entry name" value="Luciferase-like_sf"/>
</dbReference>
<keyword evidence="1" id="KW-0560">Oxidoreductase</keyword>
<protein>
    <recommendedName>
        <fullName evidence="3">Luciferase-like domain-containing protein</fullName>
    </recommendedName>
</protein>
<dbReference type="GO" id="GO:0016705">
    <property type="term" value="F:oxidoreductase activity, acting on paired donors, with incorporation or reduction of molecular oxygen"/>
    <property type="evidence" value="ECO:0007669"/>
    <property type="project" value="InterPro"/>
</dbReference>